<evidence type="ECO:0000259" key="4">
    <source>
        <dbReference type="PROSITE" id="PS50053"/>
    </source>
</evidence>
<name>A0ABR3GN75_9PEZI</name>
<sequence length="343" mass="36937">MQPITTTARQSATLRLPRPASPGPLTSKLASSIPLPDFLDPYLGHLTPYLSPYVSSLDDLLTSLQLSISPSTPPKSLPDILPVSIGLASALLALALLAFMRRFFGRSQVLTPDGIPHISGDVTPDPNRLEDFVSIKHGQKEFKLTYPVNAITGGTVSVGDMRERCSGLTGVDTDRISLVCAGKNLKDNSATLKSLGIGHAARILLMGSTAPVPSDPASDSAAKSKKKKKKSGAKKVATTPEPELRKATPMEKIEAVWDGIVANLMPLMDEFMNSPPADAVKRADTHRRLSETMMGELLKLDSVESGEPDVRARRKGVVKDIQKVLDGLDRVLKEQTQVDFDLD</sequence>
<organism evidence="6 7">
    <name type="scientific">Discina gigas</name>
    <dbReference type="NCBI Taxonomy" id="1032678"/>
    <lineage>
        <taxon>Eukaryota</taxon>
        <taxon>Fungi</taxon>
        <taxon>Dikarya</taxon>
        <taxon>Ascomycota</taxon>
        <taxon>Pezizomycotina</taxon>
        <taxon>Pezizomycetes</taxon>
        <taxon>Pezizales</taxon>
        <taxon>Discinaceae</taxon>
        <taxon>Discina</taxon>
    </lineage>
</organism>
<dbReference type="PANTHER" id="PTHR12329:SF16">
    <property type="entry name" value="BAG FAMILY MOLECULAR CHAPERONE REGULATOR 1"/>
    <property type="match status" value="1"/>
</dbReference>
<evidence type="ECO:0008006" key="8">
    <source>
        <dbReference type="Google" id="ProtNLM"/>
    </source>
</evidence>
<keyword evidence="7" id="KW-1185">Reference proteome</keyword>
<evidence type="ECO:0000259" key="5">
    <source>
        <dbReference type="PROSITE" id="PS51035"/>
    </source>
</evidence>
<protein>
    <recommendedName>
        <fullName evidence="8">BAG domain-containing protein</fullName>
    </recommendedName>
</protein>
<feature type="domain" description="Ubiquitin-like" evidence="4">
    <location>
        <begin position="157"/>
        <end position="206"/>
    </location>
</feature>
<gene>
    <name evidence="6" type="ORF">Q9L58_003700</name>
</gene>
<dbReference type="PROSITE" id="PS51035">
    <property type="entry name" value="BAG"/>
    <property type="match status" value="1"/>
</dbReference>
<feature type="transmembrane region" description="Helical" evidence="3">
    <location>
        <begin position="80"/>
        <end position="100"/>
    </location>
</feature>
<dbReference type="InterPro" id="IPR036533">
    <property type="entry name" value="BAG_dom_sf"/>
</dbReference>
<dbReference type="SUPFAM" id="SSF54236">
    <property type="entry name" value="Ubiquitin-like"/>
    <property type="match status" value="1"/>
</dbReference>
<evidence type="ECO:0000313" key="6">
    <source>
        <dbReference type="EMBL" id="KAL0637367.1"/>
    </source>
</evidence>
<dbReference type="InterPro" id="IPR029071">
    <property type="entry name" value="Ubiquitin-like_domsf"/>
</dbReference>
<dbReference type="EMBL" id="JBBBZM010000036">
    <property type="protein sequence ID" value="KAL0637367.1"/>
    <property type="molecule type" value="Genomic_DNA"/>
</dbReference>
<dbReference type="SMART" id="SM00264">
    <property type="entry name" value="BAG"/>
    <property type="match status" value="1"/>
</dbReference>
<keyword evidence="3" id="KW-1133">Transmembrane helix</keyword>
<dbReference type="PROSITE" id="PS50053">
    <property type="entry name" value="UBIQUITIN_2"/>
    <property type="match status" value="1"/>
</dbReference>
<feature type="compositionally biased region" description="Low complexity" evidence="2">
    <location>
        <begin position="210"/>
        <end position="221"/>
    </location>
</feature>
<dbReference type="SUPFAM" id="SSF63491">
    <property type="entry name" value="BAG domain"/>
    <property type="match status" value="1"/>
</dbReference>
<dbReference type="PANTHER" id="PTHR12329">
    <property type="entry name" value="BCL2-ASSOCIATED ATHANOGENE"/>
    <property type="match status" value="1"/>
</dbReference>
<evidence type="ECO:0000256" key="1">
    <source>
        <dbReference type="ARBA" id="ARBA00023186"/>
    </source>
</evidence>
<keyword evidence="3" id="KW-0812">Transmembrane</keyword>
<dbReference type="Gene3D" id="3.10.20.90">
    <property type="entry name" value="Phosphatidylinositol 3-kinase Catalytic Subunit, Chain A, domain 1"/>
    <property type="match status" value="1"/>
</dbReference>
<dbReference type="InterPro" id="IPR003103">
    <property type="entry name" value="BAG_domain"/>
</dbReference>
<reference evidence="6 7" key="1">
    <citation type="submission" date="2024-02" db="EMBL/GenBank/DDBJ databases">
        <title>Discinaceae phylogenomics.</title>
        <authorList>
            <person name="Dirks A.C."/>
            <person name="James T.Y."/>
        </authorList>
    </citation>
    <scope>NUCLEOTIDE SEQUENCE [LARGE SCALE GENOMIC DNA]</scope>
    <source>
        <strain evidence="6 7">ACD0624</strain>
    </source>
</reference>
<dbReference type="Gene3D" id="1.20.58.120">
    <property type="entry name" value="BAG domain"/>
    <property type="match status" value="1"/>
</dbReference>
<dbReference type="Pfam" id="PF02179">
    <property type="entry name" value="BAG"/>
    <property type="match status" value="1"/>
</dbReference>
<feature type="compositionally biased region" description="Basic residues" evidence="2">
    <location>
        <begin position="223"/>
        <end position="233"/>
    </location>
</feature>
<dbReference type="InterPro" id="IPR039773">
    <property type="entry name" value="BAG_chaperone_regulator"/>
</dbReference>
<keyword evidence="1" id="KW-0143">Chaperone</keyword>
<feature type="domain" description="BAG" evidence="5">
    <location>
        <begin position="252"/>
        <end position="332"/>
    </location>
</feature>
<evidence type="ECO:0000256" key="2">
    <source>
        <dbReference type="SAM" id="MobiDB-lite"/>
    </source>
</evidence>
<keyword evidence="3" id="KW-0472">Membrane</keyword>
<dbReference type="InterPro" id="IPR000626">
    <property type="entry name" value="Ubiquitin-like_dom"/>
</dbReference>
<evidence type="ECO:0000256" key="3">
    <source>
        <dbReference type="SAM" id="Phobius"/>
    </source>
</evidence>
<feature type="region of interest" description="Disordered" evidence="2">
    <location>
        <begin position="210"/>
        <end position="247"/>
    </location>
</feature>
<dbReference type="Proteomes" id="UP001447188">
    <property type="component" value="Unassembled WGS sequence"/>
</dbReference>
<comment type="caution">
    <text evidence="6">The sequence shown here is derived from an EMBL/GenBank/DDBJ whole genome shotgun (WGS) entry which is preliminary data.</text>
</comment>
<evidence type="ECO:0000313" key="7">
    <source>
        <dbReference type="Proteomes" id="UP001447188"/>
    </source>
</evidence>
<proteinExistence type="predicted"/>
<accession>A0ABR3GN75</accession>